<keyword evidence="13 14" id="KW-0968">Cytoplasmic vesicle</keyword>
<dbReference type="InterPro" id="IPR036465">
    <property type="entry name" value="vWFA_dom_sf"/>
</dbReference>
<dbReference type="InterPro" id="IPR007123">
    <property type="entry name" value="Gelsolin-like_dom"/>
</dbReference>
<dbReference type="Pfam" id="PF08033">
    <property type="entry name" value="Sec23_BS"/>
    <property type="match status" value="1"/>
</dbReference>
<evidence type="ECO:0000313" key="19">
    <source>
        <dbReference type="EMBL" id="KAJ7629309.1"/>
    </source>
</evidence>
<dbReference type="SUPFAM" id="SSF81995">
    <property type="entry name" value="beta-sandwich domain of Sec23/24"/>
    <property type="match status" value="1"/>
</dbReference>
<dbReference type="FunFam" id="3.40.20.10:FF:000006">
    <property type="entry name" value="Protein transport protein SEC23"/>
    <property type="match status" value="1"/>
</dbReference>
<dbReference type="GO" id="GO:0005789">
    <property type="term" value="C:endoplasmic reticulum membrane"/>
    <property type="evidence" value="ECO:0007669"/>
    <property type="project" value="UniProtKB-SubCell"/>
</dbReference>
<evidence type="ECO:0000259" key="17">
    <source>
        <dbReference type="Pfam" id="PF04815"/>
    </source>
</evidence>
<dbReference type="InterPro" id="IPR006900">
    <property type="entry name" value="Sec23/24_helical_dom"/>
</dbReference>
<dbReference type="EMBL" id="JARKIE010000548">
    <property type="protein sequence ID" value="KAJ7629309.1"/>
    <property type="molecule type" value="Genomic_DNA"/>
</dbReference>
<protein>
    <recommendedName>
        <fullName evidence="14">Protein transport protein SEC23</fullName>
    </recommendedName>
</protein>
<comment type="subcellular location">
    <subcellularLocation>
        <location evidence="14">Cytoplasm</location>
    </subcellularLocation>
    <subcellularLocation>
        <location evidence="1 14">Cytoplasmic vesicle</location>
        <location evidence="1 14">COPII-coated vesicle membrane</location>
        <topology evidence="1 14">Peripheral membrane protein</topology>
        <orientation evidence="1 14">Cytoplasmic side</orientation>
    </subcellularLocation>
    <subcellularLocation>
        <location evidence="2 14">Endoplasmic reticulum membrane</location>
        <topology evidence="2 14">Peripheral membrane protein</topology>
        <orientation evidence="2 14">Cytoplasmic side</orientation>
    </subcellularLocation>
    <subcellularLocation>
        <location evidence="14">Golgi apparatus membrane</location>
        <topology evidence="14">Peripheral membrane protein</topology>
        <orientation evidence="14">Cytoplasmic side</orientation>
    </subcellularLocation>
</comment>
<keyword evidence="5 14" id="KW-0963">Cytoplasm</keyword>
<evidence type="ECO:0000259" key="18">
    <source>
        <dbReference type="Pfam" id="PF08033"/>
    </source>
</evidence>
<comment type="similarity">
    <text evidence="3 14">Belongs to the SEC23/SEC24 family. SEC23 subfamily.</text>
</comment>
<keyword evidence="9 14" id="KW-0931">ER-Golgi transport</keyword>
<evidence type="ECO:0000256" key="10">
    <source>
        <dbReference type="ARBA" id="ARBA00022927"/>
    </source>
</evidence>
<dbReference type="FunFam" id="1.20.120.730:FF:000001">
    <property type="entry name" value="Protein transport protein SEC23"/>
    <property type="match status" value="1"/>
</dbReference>
<evidence type="ECO:0000256" key="9">
    <source>
        <dbReference type="ARBA" id="ARBA00022892"/>
    </source>
</evidence>
<dbReference type="GO" id="GO:0006886">
    <property type="term" value="P:intracellular protein transport"/>
    <property type="evidence" value="ECO:0007669"/>
    <property type="project" value="InterPro"/>
</dbReference>
<keyword evidence="6 14" id="KW-0479">Metal-binding</keyword>
<keyword evidence="10 14" id="KW-0653">Protein transport</keyword>
<feature type="domain" description="Sec23/Sec24 helical" evidence="17">
    <location>
        <begin position="303"/>
        <end position="401"/>
    </location>
</feature>
<dbReference type="Proteomes" id="UP001221757">
    <property type="component" value="Unassembled WGS sequence"/>
</dbReference>
<dbReference type="GO" id="GO:0070971">
    <property type="term" value="C:endoplasmic reticulum exit site"/>
    <property type="evidence" value="ECO:0007669"/>
    <property type="project" value="TreeGrafter"/>
</dbReference>
<evidence type="ECO:0000259" key="16">
    <source>
        <dbReference type="Pfam" id="PF04811"/>
    </source>
</evidence>
<feature type="domain" description="Gelsolin-like" evidence="15">
    <location>
        <begin position="415"/>
        <end position="502"/>
    </location>
</feature>
<dbReference type="GO" id="GO:0030127">
    <property type="term" value="C:COPII vesicle coat"/>
    <property type="evidence" value="ECO:0007669"/>
    <property type="project" value="InterPro"/>
</dbReference>
<keyword evidence="4 14" id="KW-0813">Transport</keyword>
<evidence type="ECO:0000259" key="15">
    <source>
        <dbReference type="Pfam" id="PF00626"/>
    </source>
</evidence>
<dbReference type="InterPro" id="IPR029006">
    <property type="entry name" value="ADF-H/Gelsolin-like_dom_sf"/>
</dbReference>
<keyword evidence="7 14" id="KW-0256">Endoplasmic reticulum</keyword>
<dbReference type="InterPro" id="IPR006896">
    <property type="entry name" value="Sec23/24_trunk_dom"/>
</dbReference>
<keyword evidence="8 14" id="KW-0862">Zinc</keyword>
<keyword evidence="11 14" id="KW-0333">Golgi apparatus</keyword>
<dbReference type="Gene3D" id="3.40.20.10">
    <property type="entry name" value="Severin"/>
    <property type="match status" value="1"/>
</dbReference>
<organism evidence="19 20">
    <name type="scientific">Mycena rosella</name>
    <name type="common">Pink bonnet</name>
    <name type="synonym">Agaricus rosellus</name>
    <dbReference type="NCBI Taxonomy" id="1033263"/>
    <lineage>
        <taxon>Eukaryota</taxon>
        <taxon>Fungi</taxon>
        <taxon>Dikarya</taxon>
        <taxon>Basidiomycota</taxon>
        <taxon>Agaricomycotina</taxon>
        <taxon>Agaricomycetes</taxon>
        <taxon>Agaricomycetidae</taxon>
        <taxon>Agaricales</taxon>
        <taxon>Marasmiineae</taxon>
        <taxon>Mycenaceae</taxon>
        <taxon>Mycena</taxon>
    </lineage>
</organism>
<dbReference type="Pfam" id="PF04811">
    <property type="entry name" value="Sec23_trunk"/>
    <property type="match status" value="1"/>
</dbReference>
<dbReference type="GO" id="GO:0000139">
    <property type="term" value="C:Golgi membrane"/>
    <property type="evidence" value="ECO:0007669"/>
    <property type="project" value="UniProtKB-SubCell"/>
</dbReference>
<evidence type="ECO:0000256" key="12">
    <source>
        <dbReference type="ARBA" id="ARBA00023136"/>
    </source>
</evidence>
<evidence type="ECO:0000256" key="1">
    <source>
        <dbReference type="ARBA" id="ARBA00004299"/>
    </source>
</evidence>
<name>A0AAD7BTF6_MYCRO</name>
<dbReference type="PANTHER" id="PTHR11141">
    <property type="entry name" value="PROTEIN TRANSPORT PROTEIN SEC23"/>
    <property type="match status" value="1"/>
</dbReference>
<keyword evidence="12 14" id="KW-0472">Membrane</keyword>
<accession>A0AAD7BTF6</accession>
<evidence type="ECO:0000256" key="5">
    <source>
        <dbReference type="ARBA" id="ARBA00022490"/>
    </source>
</evidence>
<dbReference type="InterPro" id="IPR037364">
    <property type="entry name" value="Sec23"/>
</dbReference>
<gene>
    <name evidence="19" type="ORF">B0H17DRAFT_1285032</name>
</gene>
<dbReference type="Pfam" id="PF00626">
    <property type="entry name" value="Gelsolin"/>
    <property type="match status" value="1"/>
</dbReference>
<evidence type="ECO:0000256" key="4">
    <source>
        <dbReference type="ARBA" id="ARBA00022448"/>
    </source>
</evidence>
<dbReference type="SUPFAM" id="SSF53300">
    <property type="entry name" value="vWA-like"/>
    <property type="match status" value="1"/>
</dbReference>
<evidence type="ECO:0000256" key="11">
    <source>
        <dbReference type="ARBA" id="ARBA00023034"/>
    </source>
</evidence>
<dbReference type="SUPFAM" id="SSF82754">
    <property type="entry name" value="C-terminal, gelsolin-like domain of Sec23/24"/>
    <property type="match status" value="1"/>
</dbReference>
<dbReference type="SUPFAM" id="SSF81811">
    <property type="entry name" value="Helical domain of Sec23/24"/>
    <property type="match status" value="1"/>
</dbReference>
<dbReference type="CDD" id="cd11287">
    <property type="entry name" value="Sec23_C"/>
    <property type="match status" value="1"/>
</dbReference>
<dbReference type="Gene3D" id="1.20.120.730">
    <property type="entry name" value="Sec23/Sec24 helical domain"/>
    <property type="match status" value="1"/>
</dbReference>
<dbReference type="InterPro" id="IPR036180">
    <property type="entry name" value="Gelsolin-like_dom_sf"/>
</dbReference>
<dbReference type="Pfam" id="PF04815">
    <property type="entry name" value="Sec23_helical"/>
    <property type="match status" value="1"/>
</dbReference>
<evidence type="ECO:0000256" key="13">
    <source>
        <dbReference type="ARBA" id="ARBA00023329"/>
    </source>
</evidence>
<evidence type="ECO:0000256" key="7">
    <source>
        <dbReference type="ARBA" id="ARBA00022824"/>
    </source>
</evidence>
<proteinExistence type="inferred from homology"/>
<feature type="domain" description="Sec23/Sec24 beta-sandwich" evidence="18">
    <location>
        <begin position="188"/>
        <end position="290"/>
    </location>
</feature>
<dbReference type="GO" id="GO:0046872">
    <property type="term" value="F:metal ion binding"/>
    <property type="evidence" value="ECO:0007669"/>
    <property type="project" value="UniProtKB-KW"/>
</dbReference>
<feature type="domain" description="Sec23/Sec24 trunk" evidence="16">
    <location>
        <begin position="63"/>
        <end position="182"/>
    </location>
</feature>
<dbReference type="GO" id="GO:0005096">
    <property type="term" value="F:GTPase activator activity"/>
    <property type="evidence" value="ECO:0007669"/>
    <property type="project" value="TreeGrafter"/>
</dbReference>
<evidence type="ECO:0000256" key="3">
    <source>
        <dbReference type="ARBA" id="ARBA00009210"/>
    </source>
</evidence>
<dbReference type="Gene3D" id="3.40.50.410">
    <property type="entry name" value="von Willebrand factor, type A domain"/>
    <property type="match status" value="1"/>
</dbReference>
<dbReference type="GO" id="GO:0090110">
    <property type="term" value="P:COPII-coated vesicle cargo loading"/>
    <property type="evidence" value="ECO:0007669"/>
    <property type="project" value="TreeGrafter"/>
</dbReference>
<dbReference type="PANTHER" id="PTHR11141:SF0">
    <property type="entry name" value="PROTEIN TRANSPORT PROTEIN SEC23"/>
    <property type="match status" value="1"/>
</dbReference>
<sequence>MTKLTLARRADIVSQPKPAHKYVHGRQKDVNAQTLRDGPASHASGTDTSTSHVNADVLNPLCPLRCTGVSLSVAVGLLETTYPNTSGRIMVFAGGPATEGPGMVVSNELKEPIRSHHDIDRDNFYEGLAKRASNNGHAVDLFAGCLDQVGLLEMKSLPNSTNGVIVLSDSFATSIFKQSFLRLHLQMGFNATFNVQTTKELKVSGLIGHAISAGKKSPCVGEMEIGIGQTSAWKINVITPRTSTGVYFEVVTPAGQPLQPGSRGLIQFVTHYQHASGFQRLHVTTIARNFAEAGSPSIAASFDQETAVVLMARIAVFKAEIDNSPDVLRWLDRMLIRLCQKFADYRKEDPTSFRLTDNFSIYPQFMFHLRRSQFLQVFNNSPDESAFYRHILNEEDVNNSLIMIQPTLMSYTFDTPPQPVLLDSVSIKHDVILLLDTFFHILIFHGELVAQWRKQGYQEQEGYNNFKELLEVPVADAQDLLVDRFPIPRYIVCDQGGSQARFPLSKLNPSTTHMTNNMYDSTQNAEAGQAIFMDDVSLQVFIEHLKRLAKA</sequence>
<evidence type="ECO:0000256" key="6">
    <source>
        <dbReference type="ARBA" id="ARBA00022723"/>
    </source>
</evidence>
<dbReference type="InterPro" id="IPR036175">
    <property type="entry name" value="Sec23/24_helical_dom_sf"/>
</dbReference>
<evidence type="ECO:0000256" key="8">
    <source>
        <dbReference type="ARBA" id="ARBA00022833"/>
    </source>
</evidence>
<dbReference type="AlphaFoldDB" id="A0AAD7BTF6"/>
<evidence type="ECO:0000256" key="14">
    <source>
        <dbReference type="RuleBase" id="RU365030"/>
    </source>
</evidence>
<dbReference type="InterPro" id="IPR012990">
    <property type="entry name" value="Beta-sandwich_Sec23_24"/>
</dbReference>
<comment type="function">
    <text evidence="14">Component of the coat protein complex II (COPII) which promotes the formation of transport vesicles from the endoplasmic reticulum (ER). The coat has two main functions, the physical deformation of the endoplasmic reticulum membrane into vesicles and the selection of cargo molecules.</text>
</comment>
<reference evidence="19" key="1">
    <citation type="submission" date="2023-03" db="EMBL/GenBank/DDBJ databases">
        <title>Massive genome expansion in bonnet fungi (Mycena s.s.) driven by repeated elements and novel gene families across ecological guilds.</title>
        <authorList>
            <consortium name="Lawrence Berkeley National Laboratory"/>
            <person name="Harder C.B."/>
            <person name="Miyauchi S."/>
            <person name="Viragh M."/>
            <person name="Kuo A."/>
            <person name="Thoen E."/>
            <person name="Andreopoulos B."/>
            <person name="Lu D."/>
            <person name="Skrede I."/>
            <person name="Drula E."/>
            <person name="Henrissat B."/>
            <person name="Morin E."/>
            <person name="Kohler A."/>
            <person name="Barry K."/>
            <person name="LaButti K."/>
            <person name="Morin E."/>
            <person name="Salamov A."/>
            <person name="Lipzen A."/>
            <person name="Mereny Z."/>
            <person name="Hegedus B."/>
            <person name="Baldrian P."/>
            <person name="Stursova M."/>
            <person name="Weitz H."/>
            <person name="Taylor A."/>
            <person name="Grigoriev I.V."/>
            <person name="Nagy L.G."/>
            <person name="Martin F."/>
            <person name="Kauserud H."/>
        </authorList>
    </citation>
    <scope>NUCLEOTIDE SEQUENCE</scope>
    <source>
        <strain evidence="19">CBHHK067</strain>
    </source>
</reference>
<evidence type="ECO:0000256" key="2">
    <source>
        <dbReference type="ARBA" id="ARBA00004397"/>
    </source>
</evidence>
<dbReference type="InterPro" id="IPR037550">
    <property type="entry name" value="Sec23_C"/>
</dbReference>
<evidence type="ECO:0000313" key="20">
    <source>
        <dbReference type="Proteomes" id="UP001221757"/>
    </source>
</evidence>
<keyword evidence="20" id="KW-1185">Reference proteome</keyword>
<comment type="caution">
    <text evidence="19">The sequence shown here is derived from an EMBL/GenBank/DDBJ whole genome shotgun (WGS) entry which is preliminary data.</text>
</comment>